<dbReference type="Proteomes" id="UP000017559">
    <property type="component" value="Unassembled WGS sequence"/>
</dbReference>
<protein>
    <submittedName>
        <fullName evidence="1">Uncharacterized protein</fullName>
    </submittedName>
</protein>
<proteinExistence type="predicted"/>
<gene>
    <name evidence="1" type="ORF">Moror_16983</name>
</gene>
<dbReference type="AlphaFoldDB" id="V2WVI4"/>
<evidence type="ECO:0000313" key="1">
    <source>
        <dbReference type="EMBL" id="ESK84180.1"/>
    </source>
</evidence>
<dbReference type="EMBL" id="AWSO01001356">
    <property type="protein sequence ID" value="ESK84180.1"/>
    <property type="molecule type" value="Genomic_DNA"/>
</dbReference>
<dbReference type="HOGENOM" id="CLU_2197617_0_0_1"/>
<dbReference type="KEGG" id="mrr:Moror_16983"/>
<comment type="caution">
    <text evidence="1">The sequence shown here is derived from an EMBL/GenBank/DDBJ whole genome shotgun (WGS) entry which is preliminary data.</text>
</comment>
<name>V2WVI4_MONRO</name>
<accession>V2WVI4</accession>
<organism evidence="1 2">
    <name type="scientific">Moniliophthora roreri (strain MCA 2997)</name>
    <name type="common">Cocoa frosty pod rot fungus</name>
    <name type="synonym">Crinipellis roreri</name>
    <dbReference type="NCBI Taxonomy" id="1381753"/>
    <lineage>
        <taxon>Eukaryota</taxon>
        <taxon>Fungi</taxon>
        <taxon>Dikarya</taxon>
        <taxon>Basidiomycota</taxon>
        <taxon>Agaricomycotina</taxon>
        <taxon>Agaricomycetes</taxon>
        <taxon>Agaricomycetidae</taxon>
        <taxon>Agaricales</taxon>
        <taxon>Marasmiineae</taxon>
        <taxon>Marasmiaceae</taxon>
        <taxon>Moniliophthora</taxon>
    </lineage>
</organism>
<evidence type="ECO:0000313" key="2">
    <source>
        <dbReference type="Proteomes" id="UP000017559"/>
    </source>
</evidence>
<sequence length="108" mass="12231">MRYENPPSDTSDNLCFDNEVVLETKIHRLFVLLSTKFPEVHLFLTRNTKDGVFLEVRLRAPMTRLTWSFVDSLRNIDKSLADSGSSAESLGAVSRTFSTLRHVPICTA</sequence>
<reference evidence="1 2" key="1">
    <citation type="journal article" date="2014" name="BMC Genomics">
        <title>Genome and secretome analysis of the hemibiotrophic fungal pathogen, Moniliophthora roreri, which causes frosty pod rot disease of cacao: mechanisms of the biotrophic and necrotrophic phases.</title>
        <authorList>
            <person name="Meinhardt L.W."/>
            <person name="Costa G.G.L."/>
            <person name="Thomazella D.P.T."/>
            <person name="Teixeira P.J.P.L."/>
            <person name="Carazzolle M.F."/>
            <person name="Schuster S.C."/>
            <person name="Carlson J.E."/>
            <person name="Guiltinan M.J."/>
            <person name="Mieczkowski P."/>
            <person name="Farmer A."/>
            <person name="Ramaraj T."/>
            <person name="Crozier J."/>
            <person name="Davis R.E."/>
            <person name="Shao J."/>
            <person name="Melnick R.L."/>
            <person name="Pereira G.A.G."/>
            <person name="Bailey B.A."/>
        </authorList>
    </citation>
    <scope>NUCLEOTIDE SEQUENCE [LARGE SCALE GENOMIC DNA]</scope>
    <source>
        <strain evidence="1 2">MCA 2997</strain>
    </source>
</reference>
<keyword evidence="2" id="KW-1185">Reference proteome</keyword>